<dbReference type="PANTHER" id="PTHR23028:SF53">
    <property type="entry name" value="ACYL_TRANSF_3 DOMAIN-CONTAINING PROTEIN"/>
    <property type="match status" value="1"/>
</dbReference>
<sequence>MANNNRRYITGLDGIRTLAVLGVIMYHLFPQALPGGFLGVTIFFVVSGYLITDLLNQEWIAKGKIDLRRFYVRRFQRLYPALLVLLASASTYILLFQRDLLKDLREVVISSVLYVNNWWQISNNMSYFDKFGTPSPFTHIWSLAVEAQFYLIWPLICIIFYRQARSATRASRAIACLIVFSALLMAIMYVPGADPTRIYYGTDTRMFSILIGCWLAFMWPSALLADKISGVRRWGINLLGLGALGYLIYAFRVLTYDDGFVYRGGMFFVSVASAILVAAVVHPAANMNRFMSNPFFSWVGTRSYGIYLYQSPVMVFYDAKITNVNDHLFINAIIEIAIILILSELSYRLFEHPLRRVTWTDVKHYMHDFFFVKKTKRAGFFLGVFLFTMMGFALAAKPPVVKTEPSEFEKHLEETKKLADKSKEKEIVEEEPEEPEYDAYGNLIVKEKPDKENSKLTAEQKAFTKNMPLTAIGDSMALDALPTLEKNFPNIVMDADVGRQLYATGPIITSMLQTKGIQDNVLMILGTNGSFTEEQFDEIMTLLGNRHVYWANVRVPTGRWESDVNEMLDKMTKKYDNLTVIDWYSTSEGQADWFYDDHVHPNEKGQVYYADAITDAILKQNNLN</sequence>
<keyword evidence="7" id="KW-0012">Acyltransferase</keyword>
<feature type="domain" description="Acyltransferase 3" evidence="10">
    <location>
        <begin position="10"/>
        <end position="342"/>
    </location>
</feature>
<dbReference type="InterPro" id="IPR002656">
    <property type="entry name" value="Acyl_transf_3_dom"/>
</dbReference>
<keyword evidence="5 9" id="KW-1133">Transmembrane helix</keyword>
<evidence type="ECO:0000256" key="9">
    <source>
        <dbReference type="SAM" id="Phobius"/>
    </source>
</evidence>
<proteinExistence type="predicted"/>
<feature type="transmembrane region" description="Helical" evidence="9">
    <location>
        <begin position="140"/>
        <end position="161"/>
    </location>
</feature>
<feature type="transmembrane region" description="Helical" evidence="9">
    <location>
        <begin position="204"/>
        <end position="224"/>
    </location>
</feature>
<evidence type="ECO:0000259" key="10">
    <source>
        <dbReference type="Pfam" id="PF01757"/>
    </source>
</evidence>
<accession>A0ABT3E5G0</accession>
<keyword evidence="2" id="KW-1003">Cell membrane</keyword>
<reference evidence="11 12" key="1">
    <citation type="submission" date="2022-10" db="EMBL/GenBank/DDBJ databases">
        <title>Weissella fermenti sp. nov., isolated from fermented cabbage.</title>
        <authorList>
            <person name="Lee J.K."/>
            <person name="Baek J.H."/>
            <person name="Choi D.G."/>
            <person name="Kim J.M."/>
            <person name="Jeon C.O."/>
        </authorList>
    </citation>
    <scope>NUCLEOTIDE SEQUENCE [LARGE SCALE GENOMIC DNA]</scope>
    <source>
        <strain evidence="11 12">KACC 18534</strain>
    </source>
</reference>
<feature type="transmembrane region" description="Helical" evidence="9">
    <location>
        <begin position="293"/>
        <end position="309"/>
    </location>
</feature>
<organism evidence="11 12">
    <name type="scientific">Weissella ceti</name>
    <dbReference type="NCBI Taxonomy" id="759620"/>
    <lineage>
        <taxon>Bacteria</taxon>
        <taxon>Bacillati</taxon>
        <taxon>Bacillota</taxon>
        <taxon>Bacilli</taxon>
        <taxon>Lactobacillales</taxon>
        <taxon>Lactobacillaceae</taxon>
        <taxon>Weissella</taxon>
    </lineage>
</organism>
<dbReference type="Proteomes" id="UP001526225">
    <property type="component" value="Unassembled WGS sequence"/>
</dbReference>
<evidence type="ECO:0000256" key="2">
    <source>
        <dbReference type="ARBA" id="ARBA00022475"/>
    </source>
</evidence>
<feature type="transmembrane region" description="Helical" evidence="9">
    <location>
        <begin position="35"/>
        <end position="56"/>
    </location>
</feature>
<feature type="transmembrane region" description="Helical" evidence="9">
    <location>
        <begin position="329"/>
        <end position="347"/>
    </location>
</feature>
<dbReference type="Gene3D" id="3.40.50.1110">
    <property type="entry name" value="SGNH hydrolase"/>
    <property type="match status" value="1"/>
</dbReference>
<protein>
    <submittedName>
        <fullName evidence="11">Acetyltransferase</fullName>
    </submittedName>
</protein>
<evidence type="ECO:0000256" key="3">
    <source>
        <dbReference type="ARBA" id="ARBA00022679"/>
    </source>
</evidence>
<feature type="compositionally biased region" description="Acidic residues" evidence="8">
    <location>
        <begin position="427"/>
        <end position="437"/>
    </location>
</feature>
<dbReference type="InterPro" id="IPR050879">
    <property type="entry name" value="Acyltransferase_3"/>
</dbReference>
<evidence type="ECO:0000256" key="7">
    <source>
        <dbReference type="ARBA" id="ARBA00023315"/>
    </source>
</evidence>
<evidence type="ECO:0000256" key="8">
    <source>
        <dbReference type="SAM" id="MobiDB-lite"/>
    </source>
</evidence>
<feature type="compositionally biased region" description="Basic and acidic residues" evidence="8">
    <location>
        <begin position="413"/>
        <end position="426"/>
    </location>
</feature>
<comment type="caution">
    <text evidence="11">The sequence shown here is derived from an EMBL/GenBank/DDBJ whole genome shotgun (WGS) entry which is preliminary data.</text>
</comment>
<dbReference type="PANTHER" id="PTHR23028">
    <property type="entry name" value="ACETYLTRANSFERASE"/>
    <property type="match status" value="1"/>
</dbReference>
<feature type="transmembrane region" description="Helical" evidence="9">
    <location>
        <begin position="173"/>
        <end position="192"/>
    </location>
</feature>
<comment type="subcellular location">
    <subcellularLocation>
        <location evidence="1">Cell membrane</location>
        <topology evidence="1">Multi-pass membrane protein</topology>
    </subcellularLocation>
</comment>
<dbReference type="EMBL" id="JAOZFE010000003">
    <property type="protein sequence ID" value="MCW0953143.1"/>
    <property type="molecule type" value="Genomic_DNA"/>
</dbReference>
<feature type="region of interest" description="Disordered" evidence="8">
    <location>
        <begin position="413"/>
        <end position="441"/>
    </location>
</feature>
<evidence type="ECO:0000256" key="5">
    <source>
        <dbReference type="ARBA" id="ARBA00022989"/>
    </source>
</evidence>
<feature type="transmembrane region" description="Helical" evidence="9">
    <location>
        <begin position="236"/>
        <end position="254"/>
    </location>
</feature>
<dbReference type="Pfam" id="PF01757">
    <property type="entry name" value="Acyl_transf_3"/>
    <property type="match status" value="1"/>
</dbReference>
<dbReference type="InterPro" id="IPR036514">
    <property type="entry name" value="SGNH_hydro_sf"/>
</dbReference>
<dbReference type="SUPFAM" id="SSF52266">
    <property type="entry name" value="SGNH hydrolase"/>
    <property type="match status" value="1"/>
</dbReference>
<keyword evidence="3" id="KW-0808">Transferase</keyword>
<evidence type="ECO:0000313" key="12">
    <source>
        <dbReference type="Proteomes" id="UP001526225"/>
    </source>
</evidence>
<evidence type="ECO:0000313" key="11">
    <source>
        <dbReference type="EMBL" id="MCW0953143.1"/>
    </source>
</evidence>
<feature type="transmembrane region" description="Helical" evidence="9">
    <location>
        <begin position="260"/>
        <end position="281"/>
    </location>
</feature>
<keyword evidence="12" id="KW-1185">Reference proteome</keyword>
<dbReference type="RefSeq" id="WP_213409567.1">
    <property type="nucleotide sequence ID" value="NZ_CP074441.1"/>
</dbReference>
<evidence type="ECO:0000256" key="4">
    <source>
        <dbReference type="ARBA" id="ARBA00022692"/>
    </source>
</evidence>
<feature type="transmembrane region" description="Helical" evidence="9">
    <location>
        <begin position="378"/>
        <end position="396"/>
    </location>
</feature>
<keyword evidence="4 9" id="KW-0812">Transmembrane</keyword>
<keyword evidence="6 9" id="KW-0472">Membrane</keyword>
<feature type="transmembrane region" description="Helical" evidence="9">
    <location>
        <begin position="12"/>
        <end position="29"/>
    </location>
</feature>
<feature type="transmembrane region" description="Helical" evidence="9">
    <location>
        <begin position="77"/>
        <end position="95"/>
    </location>
</feature>
<dbReference type="CDD" id="cd01840">
    <property type="entry name" value="SGNH_hydrolase_yrhL_like"/>
    <property type="match status" value="1"/>
</dbReference>
<name>A0ABT3E5G0_9LACO</name>
<evidence type="ECO:0000256" key="6">
    <source>
        <dbReference type="ARBA" id="ARBA00023136"/>
    </source>
</evidence>
<gene>
    <name evidence="11" type="ORF">OIT44_03530</name>
</gene>
<evidence type="ECO:0000256" key="1">
    <source>
        <dbReference type="ARBA" id="ARBA00004651"/>
    </source>
</evidence>